<evidence type="ECO:0000256" key="1">
    <source>
        <dbReference type="SAM" id="MobiDB-lite"/>
    </source>
</evidence>
<evidence type="ECO:0000313" key="2">
    <source>
        <dbReference type="EnsemblProtists" id="EOD28477"/>
    </source>
</evidence>
<dbReference type="PaxDb" id="2903-EOD28477"/>
<protein>
    <recommendedName>
        <fullName evidence="4">Pentacotripeptide-repeat region of PRORP domain-containing protein</fullName>
    </recommendedName>
</protein>
<proteinExistence type="predicted"/>
<dbReference type="AlphaFoldDB" id="A0A0D3JY92"/>
<dbReference type="RefSeq" id="XP_005780906.1">
    <property type="nucleotide sequence ID" value="XM_005780849.1"/>
</dbReference>
<feature type="compositionally biased region" description="Basic and acidic residues" evidence="1">
    <location>
        <begin position="866"/>
        <end position="884"/>
    </location>
</feature>
<reference evidence="2" key="2">
    <citation type="submission" date="2024-10" db="UniProtKB">
        <authorList>
            <consortium name="EnsemblProtists"/>
        </authorList>
    </citation>
    <scope>IDENTIFICATION</scope>
</reference>
<dbReference type="HOGENOM" id="CLU_321965_0_0_1"/>
<dbReference type="Gene3D" id="1.25.40.10">
    <property type="entry name" value="Tetratricopeptide repeat domain"/>
    <property type="match status" value="1"/>
</dbReference>
<dbReference type="Proteomes" id="UP000013827">
    <property type="component" value="Unassembled WGS sequence"/>
</dbReference>
<dbReference type="InterPro" id="IPR011990">
    <property type="entry name" value="TPR-like_helical_dom_sf"/>
</dbReference>
<name>A0A0D3JY92_EMIH1</name>
<keyword evidence="3" id="KW-1185">Reference proteome</keyword>
<organism evidence="2 3">
    <name type="scientific">Emiliania huxleyi (strain CCMP1516)</name>
    <dbReference type="NCBI Taxonomy" id="280463"/>
    <lineage>
        <taxon>Eukaryota</taxon>
        <taxon>Haptista</taxon>
        <taxon>Haptophyta</taxon>
        <taxon>Prymnesiophyceae</taxon>
        <taxon>Isochrysidales</taxon>
        <taxon>Noelaerhabdaceae</taxon>
        <taxon>Emiliania</taxon>
    </lineage>
</organism>
<dbReference type="GeneID" id="17274023"/>
<evidence type="ECO:0000313" key="3">
    <source>
        <dbReference type="Proteomes" id="UP000013827"/>
    </source>
</evidence>
<evidence type="ECO:0008006" key="4">
    <source>
        <dbReference type="Google" id="ProtNLM"/>
    </source>
</evidence>
<accession>A0A0D3JY92</accession>
<dbReference type="EnsemblProtists" id="EOD28477">
    <property type="protein sequence ID" value="EOD28477"/>
    <property type="gene ID" value="EMIHUDRAFT_463119"/>
</dbReference>
<sequence>MVPLLLLCTNGRTLQMLRAPPARCRHPVCSESPLAGELVDLRSTLQVLETLPPSVVESASSACEADAAMSAARSALEALAVDERSSLASSPLSVAAARAAAKRALAGGEPRAERLSQLAALAERTLAAGRPLSAWAVFEMGAARLSRWRAVGCEERMSRPLLATALRSLAAQRRRHDFERWIGRAEEELGEPLSAESEPLSSAMCAACEAGWEQHALAMNASLADAGRAPSTAALNALMAMRLDASADGDDEQRQRGATSALDVFIRMRVSRVPPPDRDSAALATAAAGRRKETWSGLRNLLRRPWLRVPWNEATGSAAICALVEAGRLRAAAAAAAHVRESGTAANASPLLSLLAFASGPRGCADEARLVYAALEARLDGEGPPRGPPAEARLLLLRREAPAARLPLLLEGARECSGSGDAAALLAAAAVHWASSGEGGRAAALLSWMTREGYELGHPARAGGQVKAAFAAELSRRSSVEGGGDDVWCLALRSCGRAADVTALADAMEAVAALRPESLQGGGAEEARAVELVASQCATGAISAAAVLVRRLGGAARPIAFVLLVEACCAEDVPSMALARATLGAMSDAGALGAASVGEMARVYSALIQGHGALAQLDRAHAAFEEGNGWLVQAAREADAGEGGDEGSGEEGSAEVRAAEASLVAAMVEAAAPHPDGLLLACSLLEEAVGRGVVTRVDGYYEQLIHGHSTAEELQSALDTLRSSGPTLGQGYRASDATIASLMRALRRRDGGLAEGAGAAREADRSRALGTLRSAGVTLERKMADYLSGGKRLRGPGLDNANDVLAASERGIPAAGADGRRAPSVGMWRLDGAGETVVHSEPPSASAMYDEFESLLALEEPPPRLSDSKPPRDTKRSVGFERLRNAQPGRSSTGRRGEAP</sequence>
<reference evidence="3" key="1">
    <citation type="journal article" date="2013" name="Nature">
        <title>Pan genome of the phytoplankton Emiliania underpins its global distribution.</title>
        <authorList>
            <person name="Read B.A."/>
            <person name="Kegel J."/>
            <person name="Klute M.J."/>
            <person name="Kuo A."/>
            <person name="Lefebvre S.C."/>
            <person name="Maumus F."/>
            <person name="Mayer C."/>
            <person name="Miller J."/>
            <person name="Monier A."/>
            <person name="Salamov A."/>
            <person name="Young J."/>
            <person name="Aguilar M."/>
            <person name="Claverie J.M."/>
            <person name="Frickenhaus S."/>
            <person name="Gonzalez K."/>
            <person name="Herman E.K."/>
            <person name="Lin Y.C."/>
            <person name="Napier J."/>
            <person name="Ogata H."/>
            <person name="Sarno A.F."/>
            <person name="Shmutz J."/>
            <person name="Schroeder D."/>
            <person name="de Vargas C."/>
            <person name="Verret F."/>
            <person name="von Dassow P."/>
            <person name="Valentin K."/>
            <person name="Van de Peer Y."/>
            <person name="Wheeler G."/>
            <person name="Dacks J.B."/>
            <person name="Delwiche C.F."/>
            <person name="Dyhrman S.T."/>
            <person name="Glockner G."/>
            <person name="John U."/>
            <person name="Richards T."/>
            <person name="Worden A.Z."/>
            <person name="Zhang X."/>
            <person name="Grigoriev I.V."/>
            <person name="Allen A.E."/>
            <person name="Bidle K."/>
            <person name="Borodovsky M."/>
            <person name="Bowler C."/>
            <person name="Brownlee C."/>
            <person name="Cock J.M."/>
            <person name="Elias M."/>
            <person name="Gladyshev V.N."/>
            <person name="Groth M."/>
            <person name="Guda C."/>
            <person name="Hadaegh A."/>
            <person name="Iglesias-Rodriguez M.D."/>
            <person name="Jenkins J."/>
            <person name="Jones B.M."/>
            <person name="Lawson T."/>
            <person name="Leese F."/>
            <person name="Lindquist E."/>
            <person name="Lobanov A."/>
            <person name="Lomsadze A."/>
            <person name="Malik S.B."/>
            <person name="Marsh M.E."/>
            <person name="Mackinder L."/>
            <person name="Mock T."/>
            <person name="Mueller-Roeber B."/>
            <person name="Pagarete A."/>
            <person name="Parker M."/>
            <person name="Probert I."/>
            <person name="Quesneville H."/>
            <person name="Raines C."/>
            <person name="Rensing S.A."/>
            <person name="Riano-Pachon D.M."/>
            <person name="Richier S."/>
            <person name="Rokitta S."/>
            <person name="Shiraiwa Y."/>
            <person name="Soanes D.M."/>
            <person name="van der Giezen M."/>
            <person name="Wahlund T.M."/>
            <person name="Williams B."/>
            <person name="Wilson W."/>
            <person name="Wolfe G."/>
            <person name="Wurch L.L."/>
        </authorList>
    </citation>
    <scope>NUCLEOTIDE SEQUENCE</scope>
</reference>
<feature type="region of interest" description="Disordered" evidence="1">
    <location>
        <begin position="859"/>
        <end position="900"/>
    </location>
</feature>
<dbReference type="KEGG" id="ehx:EMIHUDRAFT_463119"/>